<dbReference type="GO" id="GO:0005524">
    <property type="term" value="F:ATP binding"/>
    <property type="evidence" value="ECO:0007669"/>
    <property type="project" value="UniProtKB-UniRule"/>
</dbReference>
<dbReference type="InterPro" id="IPR016030">
    <property type="entry name" value="CblAdoTrfase-like"/>
</dbReference>
<evidence type="ECO:0000256" key="3">
    <source>
        <dbReference type="ARBA" id="ARBA00022679"/>
    </source>
</evidence>
<protein>
    <recommendedName>
        <fullName evidence="8">Corrinoid adenosyltransferase MMAB</fullName>
    </recommendedName>
    <alternativeName>
        <fullName evidence="9">ATP:co(I)rrinoid adenosyltransferase MMAB</fullName>
    </alternativeName>
</protein>
<name>A0A9N9FUP4_FUNMO</name>
<evidence type="ECO:0000313" key="12">
    <source>
        <dbReference type="EMBL" id="CAG8558755.1"/>
    </source>
</evidence>
<evidence type="ECO:0000256" key="8">
    <source>
        <dbReference type="ARBA" id="ARBA00071654"/>
    </source>
</evidence>
<sequence length="220" mass="24604">MSHRLVWCIRRVLTTNQTSLVLPKPTCFCLNGNKLAFLTNQRRLVGCQRSENTKPKKSNVYTRTGDKGTSMLYNGERRIKNDDIFNALGTVDELSSCIGIANHYCKKVDNGLESKLIEIQCKLIEVGSNIATPRSSSHASKLSITTFDEENVKVLESWIDTLDAQLPPLKHFILPSGGESSVFLHQCRSVCRRAERVTVPLLEAGTVEATVGKYLNRHIE</sequence>
<dbReference type="AlphaFoldDB" id="A0A9N9FUP4"/>
<keyword evidence="5 10" id="KW-0067">ATP-binding</keyword>
<dbReference type="InterPro" id="IPR029499">
    <property type="entry name" value="PduO-typ"/>
</dbReference>
<dbReference type="FunFam" id="1.20.1200.10:FF:000001">
    <property type="entry name" value="Cob(I)yrinic acid a,c-diamide adenosyltransferase"/>
    <property type="match status" value="1"/>
</dbReference>
<evidence type="ECO:0000256" key="9">
    <source>
        <dbReference type="ARBA" id="ARBA00075216"/>
    </source>
</evidence>
<feature type="domain" description="Cobalamin adenosyltransferase-like" evidence="11">
    <location>
        <begin position="60"/>
        <end position="217"/>
    </location>
</feature>
<accession>A0A9N9FUP4</accession>
<evidence type="ECO:0000256" key="2">
    <source>
        <dbReference type="ARBA" id="ARBA00011233"/>
    </source>
</evidence>
<dbReference type="Pfam" id="PF01923">
    <property type="entry name" value="Cob_adeno_trans"/>
    <property type="match status" value="1"/>
</dbReference>
<dbReference type="Proteomes" id="UP000789375">
    <property type="component" value="Unassembled WGS sequence"/>
</dbReference>
<proteinExistence type="inferred from homology"/>
<comment type="catalytic activity">
    <reaction evidence="6">
        <text>cob(I)alamin-[corrinoid adenosyltransferase] + ATP = apo-[corrinoid adenosyltransferase] + adenosylcob(III)alamin + triphosphate</text>
        <dbReference type="Rhea" id="RHEA:56796"/>
        <dbReference type="Rhea" id="RHEA-COMP:14743"/>
        <dbReference type="Rhea" id="RHEA-COMP:14744"/>
        <dbReference type="ChEBI" id="CHEBI:18036"/>
        <dbReference type="ChEBI" id="CHEBI:18408"/>
        <dbReference type="ChEBI" id="CHEBI:30616"/>
        <dbReference type="ChEBI" id="CHEBI:60488"/>
        <dbReference type="ChEBI" id="CHEBI:83228"/>
    </reaction>
    <physiologicalReaction direction="left-to-right" evidence="6">
        <dbReference type="Rhea" id="RHEA:56797"/>
    </physiologicalReaction>
</comment>
<dbReference type="EMBL" id="CAJVPP010001493">
    <property type="protein sequence ID" value="CAG8558755.1"/>
    <property type="molecule type" value="Genomic_DNA"/>
</dbReference>
<evidence type="ECO:0000256" key="10">
    <source>
        <dbReference type="RuleBase" id="RU366026"/>
    </source>
</evidence>
<reference evidence="12" key="1">
    <citation type="submission" date="2021-06" db="EMBL/GenBank/DDBJ databases">
        <authorList>
            <person name="Kallberg Y."/>
            <person name="Tangrot J."/>
            <person name="Rosling A."/>
        </authorList>
    </citation>
    <scope>NUCLEOTIDE SEQUENCE</scope>
    <source>
        <strain evidence="12">87-6 pot B 2015</strain>
    </source>
</reference>
<organism evidence="12 13">
    <name type="scientific">Funneliformis mosseae</name>
    <name type="common">Endomycorrhizal fungus</name>
    <name type="synonym">Glomus mosseae</name>
    <dbReference type="NCBI Taxonomy" id="27381"/>
    <lineage>
        <taxon>Eukaryota</taxon>
        <taxon>Fungi</taxon>
        <taxon>Fungi incertae sedis</taxon>
        <taxon>Mucoromycota</taxon>
        <taxon>Glomeromycotina</taxon>
        <taxon>Glomeromycetes</taxon>
        <taxon>Glomerales</taxon>
        <taxon>Glomeraceae</taxon>
        <taxon>Funneliformis</taxon>
    </lineage>
</organism>
<comment type="function">
    <text evidence="7">Converts cob(I)alamin to adenosylcobalamin (adenosylcob(III)alamin), a coenzyme for methylmalonyl-CoA mutase, therefore participates in the final step of the vitamin B12 conversion. Generates adenosylcobalamin (AdoCbl) and directly delivers the cofactor to MUT in a transfer that is stimulated by ATP-binding to MMAB and gated by MMAA.</text>
</comment>
<dbReference type="NCBIfam" id="TIGR00636">
    <property type="entry name" value="PduO_Nterm"/>
    <property type="match status" value="1"/>
</dbReference>
<dbReference type="PANTHER" id="PTHR12213:SF0">
    <property type="entry name" value="CORRINOID ADENOSYLTRANSFERASE MMAB"/>
    <property type="match status" value="1"/>
</dbReference>
<comment type="similarity">
    <text evidence="1 10">Belongs to the Cob(I)alamin adenosyltransferase family.</text>
</comment>
<evidence type="ECO:0000256" key="7">
    <source>
        <dbReference type="ARBA" id="ARBA00056747"/>
    </source>
</evidence>
<keyword evidence="4 10" id="KW-0547">Nucleotide-binding</keyword>
<dbReference type="GO" id="GO:0009235">
    <property type="term" value="P:cobalamin metabolic process"/>
    <property type="evidence" value="ECO:0007669"/>
    <property type="project" value="UniProtKB-ARBA"/>
</dbReference>
<evidence type="ECO:0000313" key="13">
    <source>
        <dbReference type="Proteomes" id="UP000789375"/>
    </source>
</evidence>
<evidence type="ECO:0000256" key="5">
    <source>
        <dbReference type="ARBA" id="ARBA00022840"/>
    </source>
</evidence>
<keyword evidence="13" id="KW-1185">Reference proteome</keyword>
<dbReference type="SUPFAM" id="SSF89028">
    <property type="entry name" value="Cobalamin adenosyltransferase-like"/>
    <property type="match status" value="1"/>
</dbReference>
<evidence type="ECO:0000259" key="11">
    <source>
        <dbReference type="Pfam" id="PF01923"/>
    </source>
</evidence>
<gene>
    <name evidence="12" type="ORF">FMOSSE_LOCUS6848</name>
</gene>
<dbReference type="InterPro" id="IPR036451">
    <property type="entry name" value="CblAdoTrfase-like_sf"/>
</dbReference>
<dbReference type="PANTHER" id="PTHR12213">
    <property type="entry name" value="CORRINOID ADENOSYLTRANSFERASE"/>
    <property type="match status" value="1"/>
</dbReference>
<evidence type="ECO:0000256" key="6">
    <source>
        <dbReference type="ARBA" id="ARBA00051988"/>
    </source>
</evidence>
<comment type="caution">
    <text evidence="12">The sequence shown here is derived from an EMBL/GenBank/DDBJ whole genome shotgun (WGS) entry which is preliminary data.</text>
</comment>
<evidence type="ECO:0000256" key="4">
    <source>
        <dbReference type="ARBA" id="ARBA00022741"/>
    </source>
</evidence>
<evidence type="ECO:0000256" key="1">
    <source>
        <dbReference type="ARBA" id="ARBA00007487"/>
    </source>
</evidence>
<dbReference type="Gene3D" id="1.20.1200.10">
    <property type="entry name" value="Cobalamin adenosyltransferase-like"/>
    <property type="match status" value="1"/>
</dbReference>
<keyword evidence="3 10" id="KW-0808">Transferase</keyword>
<comment type="subunit">
    <text evidence="2">Homotrimer.</text>
</comment>
<dbReference type="GO" id="GO:0008817">
    <property type="term" value="F:corrinoid adenosyltransferase activity"/>
    <property type="evidence" value="ECO:0007669"/>
    <property type="project" value="UniProtKB-ARBA"/>
</dbReference>